<dbReference type="KEGG" id="halg:HUG10_20105"/>
<proteinExistence type="predicted"/>
<evidence type="ECO:0000313" key="7">
    <source>
        <dbReference type="EMBL" id="QLG29914.1"/>
    </source>
</evidence>
<evidence type="ECO:0000259" key="6">
    <source>
        <dbReference type="PROSITE" id="PS51296"/>
    </source>
</evidence>
<evidence type="ECO:0000256" key="4">
    <source>
        <dbReference type="ARBA" id="ARBA00023014"/>
    </source>
</evidence>
<evidence type="ECO:0000256" key="5">
    <source>
        <dbReference type="SAM" id="MobiDB-lite"/>
    </source>
</evidence>
<dbReference type="GeneID" id="56031188"/>
<dbReference type="OrthoDB" id="6837at2157"/>
<keyword evidence="3" id="KW-0408">Iron</keyword>
<evidence type="ECO:0000256" key="1">
    <source>
        <dbReference type="ARBA" id="ARBA00022714"/>
    </source>
</evidence>
<evidence type="ECO:0000313" key="8">
    <source>
        <dbReference type="Proteomes" id="UP000509750"/>
    </source>
</evidence>
<evidence type="ECO:0000256" key="2">
    <source>
        <dbReference type="ARBA" id="ARBA00022723"/>
    </source>
</evidence>
<sequence>MTTNTNSAGSGGKTRHEVCPVSELPPGKKKIVQVGNLTIGVFNVKGEFYALANVCPHQLAPLCEGRVTCETIAPEVGEYELIREGEIIQCPWHGWKFDIATGNSVFNPHKLSTPTFDVAVETPPTDDDGEDETANEDGTDVEGSDQQAEYGTELMGDQPPIDTYEVEVEAEVVVLYV</sequence>
<keyword evidence="7" id="KW-0614">Plasmid</keyword>
<dbReference type="Gene3D" id="2.102.10.10">
    <property type="entry name" value="Rieske [2Fe-2S] iron-sulphur domain"/>
    <property type="match status" value="1"/>
</dbReference>
<gene>
    <name evidence="7" type="ORF">HUG10_20105</name>
</gene>
<dbReference type="RefSeq" id="WP_179171488.1">
    <property type="nucleotide sequence ID" value="NZ_CP058531.1"/>
</dbReference>
<dbReference type="EMBL" id="CP058531">
    <property type="protein sequence ID" value="QLG29914.1"/>
    <property type="molecule type" value="Genomic_DNA"/>
</dbReference>
<dbReference type="AlphaFoldDB" id="A0A7D5KAH4"/>
<reference evidence="7 8" key="1">
    <citation type="submission" date="2020-07" db="EMBL/GenBank/DDBJ databases">
        <title>Gai3-2, isolated from salt lake.</title>
        <authorList>
            <person name="Cui H."/>
            <person name="Shi X."/>
        </authorList>
    </citation>
    <scope>NUCLEOTIDE SEQUENCE [LARGE SCALE GENOMIC DNA]</scope>
    <source>
        <strain evidence="7 8">Gai3-2</strain>
        <plasmid evidence="7 8">unnamed2</plasmid>
    </source>
</reference>
<keyword evidence="1" id="KW-0001">2Fe-2S</keyword>
<keyword evidence="4" id="KW-0411">Iron-sulfur</keyword>
<dbReference type="Proteomes" id="UP000509750">
    <property type="component" value="Plasmid unnamed2"/>
</dbReference>
<feature type="domain" description="Rieske" evidence="6">
    <location>
        <begin position="16"/>
        <end position="121"/>
    </location>
</feature>
<dbReference type="SUPFAM" id="SSF50022">
    <property type="entry name" value="ISP domain"/>
    <property type="match status" value="1"/>
</dbReference>
<dbReference type="GO" id="GO:0051537">
    <property type="term" value="F:2 iron, 2 sulfur cluster binding"/>
    <property type="evidence" value="ECO:0007669"/>
    <property type="project" value="UniProtKB-KW"/>
</dbReference>
<keyword evidence="8" id="KW-1185">Reference proteome</keyword>
<dbReference type="Pfam" id="PF00355">
    <property type="entry name" value="Rieske"/>
    <property type="match status" value="1"/>
</dbReference>
<geneLocation type="plasmid" evidence="7 8">
    <name>unnamed2</name>
</geneLocation>
<keyword evidence="2" id="KW-0479">Metal-binding</keyword>
<organism evidence="7 8">
    <name type="scientific">Halorarum halophilum</name>
    <dbReference type="NCBI Taxonomy" id="2743090"/>
    <lineage>
        <taxon>Archaea</taxon>
        <taxon>Methanobacteriati</taxon>
        <taxon>Methanobacteriota</taxon>
        <taxon>Stenosarchaea group</taxon>
        <taxon>Halobacteria</taxon>
        <taxon>Halobacteriales</taxon>
        <taxon>Haloferacaceae</taxon>
        <taxon>Halorarum</taxon>
    </lineage>
</organism>
<dbReference type="InterPro" id="IPR017941">
    <property type="entry name" value="Rieske_2Fe-2S"/>
</dbReference>
<dbReference type="InterPro" id="IPR036922">
    <property type="entry name" value="Rieske_2Fe-2S_sf"/>
</dbReference>
<evidence type="ECO:0000256" key="3">
    <source>
        <dbReference type="ARBA" id="ARBA00023004"/>
    </source>
</evidence>
<dbReference type="PROSITE" id="PS51296">
    <property type="entry name" value="RIESKE"/>
    <property type="match status" value="1"/>
</dbReference>
<accession>A0A7D5KAH4</accession>
<protein>
    <submittedName>
        <fullName evidence="7">Rieske (2Fe-2S) protein</fullName>
    </submittedName>
</protein>
<feature type="compositionally biased region" description="Acidic residues" evidence="5">
    <location>
        <begin position="124"/>
        <end position="143"/>
    </location>
</feature>
<dbReference type="PANTHER" id="PTHR21496:SF23">
    <property type="entry name" value="3-PHENYLPROPIONATE_CINNAMIC ACID DIOXYGENASE FERREDOXIN SUBUNIT"/>
    <property type="match status" value="1"/>
</dbReference>
<dbReference type="PANTHER" id="PTHR21496">
    <property type="entry name" value="FERREDOXIN-RELATED"/>
    <property type="match status" value="1"/>
</dbReference>
<dbReference type="GO" id="GO:0046872">
    <property type="term" value="F:metal ion binding"/>
    <property type="evidence" value="ECO:0007669"/>
    <property type="project" value="UniProtKB-KW"/>
</dbReference>
<dbReference type="CDD" id="cd03467">
    <property type="entry name" value="Rieske"/>
    <property type="match status" value="1"/>
</dbReference>
<feature type="region of interest" description="Disordered" evidence="5">
    <location>
        <begin position="115"/>
        <end position="161"/>
    </location>
</feature>
<name>A0A7D5KAH4_9EURY</name>